<dbReference type="AlphaFoldDB" id="A0A8J6Y7R3"/>
<dbReference type="InterPro" id="IPR001915">
    <property type="entry name" value="Peptidase_M48"/>
</dbReference>
<keyword evidence="5" id="KW-0862">Zinc</keyword>
<evidence type="ECO:0000256" key="3">
    <source>
        <dbReference type="ARBA" id="ARBA00022723"/>
    </source>
</evidence>
<dbReference type="GO" id="GO:0016020">
    <property type="term" value="C:membrane"/>
    <property type="evidence" value="ECO:0007669"/>
    <property type="project" value="TreeGrafter"/>
</dbReference>
<evidence type="ECO:0000256" key="7">
    <source>
        <dbReference type="SAM" id="SignalP"/>
    </source>
</evidence>
<dbReference type="CDD" id="cd07333">
    <property type="entry name" value="M48C_bepA_like"/>
    <property type="match status" value="1"/>
</dbReference>
<keyword evidence="4" id="KW-0378">Hydrolase</keyword>
<evidence type="ECO:0000313" key="10">
    <source>
        <dbReference type="Proteomes" id="UP000648239"/>
    </source>
</evidence>
<dbReference type="InterPro" id="IPR051156">
    <property type="entry name" value="Mito/Outer_Membr_Metalloprot"/>
</dbReference>
<comment type="caution">
    <text evidence="9">The sequence shown here is derived from an EMBL/GenBank/DDBJ whole genome shotgun (WGS) entry which is preliminary data.</text>
</comment>
<evidence type="ECO:0000256" key="6">
    <source>
        <dbReference type="ARBA" id="ARBA00023049"/>
    </source>
</evidence>
<keyword evidence="2" id="KW-0645">Protease</keyword>
<gene>
    <name evidence="9" type="ORF">IFK94_12225</name>
</gene>
<protein>
    <submittedName>
        <fullName evidence="9">M48 family metalloprotease</fullName>
    </submittedName>
</protein>
<evidence type="ECO:0000313" key="9">
    <source>
        <dbReference type="EMBL" id="MBD3868885.1"/>
    </source>
</evidence>
<dbReference type="GO" id="GO:0051603">
    <property type="term" value="P:proteolysis involved in protein catabolic process"/>
    <property type="evidence" value="ECO:0007669"/>
    <property type="project" value="TreeGrafter"/>
</dbReference>
<dbReference type="Gene3D" id="3.30.2010.10">
    <property type="entry name" value="Metalloproteases ('zincins'), catalytic domain"/>
    <property type="match status" value="1"/>
</dbReference>
<reference evidence="9 10" key="1">
    <citation type="submission" date="2020-08" db="EMBL/GenBank/DDBJ databases">
        <title>Acidobacteriota in marine sediments use diverse sulfur dissimilation pathways.</title>
        <authorList>
            <person name="Wasmund K."/>
        </authorList>
    </citation>
    <scope>NUCLEOTIDE SEQUENCE [LARGE SCALE GENOMIC DNA]</scope>
    <source>
        <strain evidence="9">MAG AM4</strain>
    </source>
</reference>
<dbReference type="Pfam" id="PF01435">
    <property type="entry name" value="Peptidase_M48"/>
    <property type="match status" value="1"/>
</dbReference>
<evidence type="ECO:0000256" key="2">
    <source>
        <dbReference type="ARBA" id="ARBA00022670"/>
    </source>
</evidence>
<dbReference type="PROSITE" id="PS51257">
    <property type="entry name" value="PROKAR_LIPOPROTEIN"/>
    <property type="match status" value="1"/>
</dbReference>
<feature type="chain" id="PRO_5035178911" evidence="7">
    <location>
        <begin position="23"/>
        <end position="481"/>
    </location>
</feature>
<dbReference type="GO" id="GO:0004222">
    <property type="term" value="F:metalloendopeptidase activity"/>
    <property type="evidence" value="ECO:0007669"/>
    <property type="project" value="InterPro"/>
</dbReference>
<keyword evidence="3" id="KW-0479">Metal-binding</keyword>
<dbReference type="Proteomes" id="UP000648239">
    <property type="component" value="Unassembled WGS sequence"/>
</dbReference>
<feature type="signal peptide" evidence="7">
    <location>
        <begin position="1"/>
        <end position="22"/>
    </location>
</feature>
<proteinExistence type="predicted"/>
<dbReference type="EMBL" id="JACXWD010000047">
    <property type="protein sequence ID" value="MBD3868885.1"/>
    <property type="molecule type" value="Genomic_DNA"/>
</dbReference>
<comment type="cofactor">
    <cofactor evidence="1">
        <name>Zn(2+)</name>
        <dbReference type="ChEBI" id="CHEBI:29105"/>
    </cofactor>
</comment>
<dbReference type="PANTHER" id="PTHR22726:SF1">
    <property type="entry name" value="METALLOENDOPEPTIDASE OMA1, MITOCHONDRIAL"/>
    <property type="match status" value="1"/>
</dbReference>
<name>A0A8J6Y7R3_9BACT</name>
<evidence type="ECO:0000256" key="1">
    <source>
        <dbReference type="ARBA" id="ARBA00001947"/>
    </source>
</evidence>
<keyword evidence="6 9" id="KW-0482">Metalloprotease</keyword>
<evidence type="ECO:0000259" key="8">
    <source>
        <dbReference type="Pfam" id="PF01435"/>
    </source>
</evidence>
<evidence type="ECO:0000256" key="4">
    <source>
        <dbReference type="ARBA" id="ARBA00022801"/>
    </source>
</evidence>
<organism evidence="9 10">
    <name type="scientific">Candidatus Polarisedimenticola svalbardensis</name>
    <dbReference type="NCBI Taxonomy" id="2886004"/>
    <lineage>
        <taxon>Bacteria</taxon>
        <taxon>Pseudomonadati</taxon>
        <taxon>Acidobacteriota</taxon>
        <taxon>Candidatus Polarisedimenticolia</taxon>
        <taxon>Candidatus Polarisedimenticolales</taxon>
        <taxon>Candidatus Polarisedimenticolaceae</taxon>
        <taxon>Candidatus Polarisedimenticola</taxon>
    </lineage>
</organism>
<evidence type="ECO:0000256" key="5">
    <source>
        <dbReference type="ARBA" id="ARBA00022833"/>
    </source>
</evidence>
<accession>A0A8J6Y7R3</accession>
<feature type="domain" description="Peptidase M48" evidence="8">
    <location>
        <begin position="67"/>
        <end position="246"/>
    </location>
</feature>
<keyword evidence="7" id="KW-0732">Signal</keyword>
<dbReference type="GO" id="GO:0046872">
    <property type="term" value="F:metal ion binding"/>
    <property type="evidence" value="ECO:0007669"/>
    <property type="project" value="UniProtKB-KW"/>
</dbReference>
<sequence>MTPYRAANLGFVLTFSVLVALATGCSVNPATGKRQLSLIPESQEIAMGKQYDQQASGSMGLYDDPELTAYVSDLGKELAATSERPSLPWTFRVVDDPTVNAFALPGGYIYVTRGILAHLESEAELAGVVGHEIGHVTARHSVNQISKQQLAGLATMGAMIAKPELQQFGGLAETGLGLMFLKFGRDDERQSDDLGLRYLQRSNYDPRPMADVMEMLQLVSAAGGSGRVPGWMSTHPAPANRRQRILDQVAGAGGGTVNRDRHLNAIDGMVFGLDPREGYFKEDRFLHPDLRFRFDLPGGWAQINQKTVVGAMAPEKDAIIQLTMAAGATPAEADRKFYEQEGITGGSGSSSRINGLPALTRPFTVTAEQGSLRGITAFISYGGNVYRLLAYAIAERFSGYEQAMSLSVRSFAELTDRRVLDVEPKRLKIVTLSRSRSPREMVGAYSATVTAETLALINHTGVDVKLPSGRRVKMVVGGELP</sequence>
<dbReference type="PANTHER" id="PTHR22726">
    <property type="entry name" value="METALLOENDOPEPTIDASE OMA1"/>
    <property type="match status" value="1"/>
</dbReference>